<dbReference type="InterPro" id="IPR000722">
    <property type="entry name" value="RNA_pol_asu"/>
</dbReference>
<keyword evidence="1 6" id="KW-0240">DNA-directed RNA polymerase</keyword>
<dbReference type="Gene3D" id="2.40.40.20">
    <property type="match status" value="1"/>
</dbReference>
<dbReference type="EC" id="2.7.7.6" evidence="6"/>
<reference evidence="8" key="1">
    <citation type="submission" date="2017-08" db="EMBL/GenBank/DDBJ databases">
        <authorList>
            <consortium name="Urmite Genomes"/>
        </authorList>
    </citation>
    <scope>NUCLEOTIDE SEQUENCE [LARGE SCALE GENOMIC DNA]</scope>
    <source>
        <strain evidence="8">IHUMI-LCC2</strain>
    </source>
</reference>
<dbReference type="GO" id="GO:0000428">
    <property type="term" value="C:DNA-directed RNA polymerase complex"/>
    <property type="evidence" value="ECO:0007669"/>
    <property type="project" value="UniProtKB-KW"/>
</dbReference>
<dbReference type="InterPro" id="IPR044893">
    <property type="entry name" value="RNA_pol_Rpb1_clamp_domain"/>
</dbReference>
<evidence type="ECO:0000256" key="2">
    <source>
        <dbReference type="ARBA" id="ARBA00022679"/>
    </source>
</evidence>
<comment type="function">
    <text evidence="6">DNA-dependent RNA polymerase catalyzes the transcription of DNA into RNA using the four ribonucleoside triphosphates as substrates.</text>
</comment>
<keyword evidence="4 6" id="KW-0804">Transcription</keyword>
<comment type="similarity">
    <text evidence="6">Belongs to the RNA polymerase beta' chain family.</text>
</comment>
<dbReference type="Gene3D" id="1.10.274.100">
    <property type="entry name" value="RNA polymerase Rpb1, domain 3"/>
    <property type="match status" value="1"/>
</dbReference>
<dbReference type="PANTHER" id="PTHR19376">
    <property type="entry name" value="DNA-DIRECTED RNA POLYMERASE"/>
    <property type="match status" value="1"/>
</dbReference>
<evidence type="ECO:0000256" key="6">
    <source>
        <dbReference type="RuleBase" id="RU004279"/>
    </source>
</evidence>
<evidence type="ECO:0000256" key="3">
    <source>
        <dbReference type="ARBA" id="ARBA00022695"/>
    </source>
</evidence>
<sequence length="1017" mass="114159">MDNRINTTATLLGNTRGKRGVNLGQRIPVQNSASIQQVLPNSYSNYATININNMTETITVVPPPENEKVSQNITLTRDELREYQNEMRRQLMSLPEYEPVGIFTQIFDNDIVGGNPRFAKEIGVVEIINDKDSGTGSVNDPRMGPIKHDTPCDCGAVNCPGHYGFIRLPDDYPIIHPSHQKEVFQVLQSVCRNCGRLLLTEENMKDYGILKLSGLDRLAKIAEVCSIKEISCPFAKVTTPPCVQNFLYLYKQYEGTNKIFFTNKTKAASSKTNTQGSQSFITAKNALEILRRIPREDLRLMGFRDDSHPKNYIMTFIPVIPVPQRVPRQVSGRIMKHEYTLIYMDLFSNVKKLRDAIDNKNKNDQDDAYKVLIDNYRHAITNKDEKYKKNNNPIEGFADSLGSKAGTFRGNGQGKRKNYTARSVAKIDPELEFGQIGVPKFVAENVPYPEYVFPANMQKCNRLIAEKKVLSIKKRDGRTTQFTERISEMYITGQYKLATGDILYRKIMNGDWIVFNRQPTLHKESMMGAQAVIRDYDGIGLHQAYTTPTNADFDGDDINLHIPQDLNTIAEIQELMSVKRCVITGQKNQPIMGTVYDGLIGLYRMSKTENIEPDVFYHIYSKIVPEVPNTETPTSGDQYRRSRPAGTIPSDVIARANGSGEIPHLFDLRERAEAVGVDANNFMTGRMLFSAILPRDFFYTKKSGDNNEVVIRNGILLKGYLDKAIVGTSSGSIVQSLSMKYGNYGDVVSRFISNCYWVAYEFLEYYSFTIGPEDCRVDPKIINPITNAETTKARMAVEQLGAVPDDPLAKKIHEDKVVGIVDVIKTMGVRTANEALSEGNAMKDSAVSGVKGTYQNVGWVTAALGQQFLKGQRIPMGLTSEQRMLPHFAPGDDSIESKGFALNSFSSGLTPVEAFTHQETSREGLIATAINTSETGHNERKLVKNLEDYYAEYDGTVRGIAFTIIQFIYGGDGYDPHHLKTQKTKTDDIVLPLDLQNLIFEINNTEDPEDIDDIPYF</sequence>
<dbReference type="Gene3D" id="4.10.860.120">
    <property type="entry name" value="RNA polymerase II, clamp domain"/>
    <property type="match status" value="1"/>
</dbReference>
<dbReference type="Pfam" id="PF04998">
    <property type="entry name" value="RNA_pol_Rpb1_5"/>
    <property type="match status" value="1"/>
</dbReference>
<dbReference type="RefSeq" id="YP_009449349.1">
    <property type="nucleotide sequence ID" value="NC_036594.1"/>
</dbReference>
<dbReference type="KEGG" id="vg:35381812"/>
<evidence type="ECO:0000256" key="5">
    <source>
        <dbReference type="ARBA" id="ARBA00048552"/>
    </source>
</evidence>
<dbReference type="SMART" id="SM00663">
    <property type="entry name" value="RPOLA_N"/>
    <property type="match status" value="1"/>
</dbReference>
<keyword evidence="2 6" id="KW-0808">Transferase</keyword>
<dbReference type="Pfam" id="PF04983">
    <property type="entry name" value="RNA_pol_Rpb1_3"/>
    <property type="match status" value="1"/>
</dbReference>
<dbReference type="Pfam" id="PF00623">
    <property type="entry name" value="RNA_pol_Rpb1_2"/>
    <property type="match status" value="1"/>
</dbReference>
<comment type="catalytic activity">
    <reaction evidence="5 6">
        <text>RNA(n) + a ribonucleoside 5'-triphosphate = RNA(n+1) + diphosphate</text>
        <dbReference type="Rhea" id="RHEA:21248"/>
        <dbReference type="Rhea" id="RHEA-COMP:14527"/>
        <dbReference type="Rhea" id="RHEA-COMP:17342"/>
        <dbReference type="ChEBI" id="CHEBI:33019"/>
        <dbReference type="ChEBI" id="CHEBI:61557"/>
        <dbReference type="ChEBI" id="CHEBI:140395"/>
        <dbReference type="EC" id="2.7.7.6"/>
    </reaction>
</comment>
<dbReference type="InterPro" id="IPR007083">
    <property type="entry name" value="RNA_pol_Rpb1_4"/>
</dbReference>
<dbReference type="GO" id="GO:0003677">
    <property type="term" value="F:DNA binding"/>
    <property type="evidence" value="ECO:0007669"/>
    <property type="project" value="InterPro"/>
</dbReference>
<dbReference type="InterPro" id="IPR007081">
    <property type="entry name" value="RNA_pol_Rpb1_5"/>
</dbReference>
<dbReference type="InterPro" id="IPR042102">
    <property type="entry name" value="RNA_pol_Rpb1_3_sf"/>
</dbReference>
<dbReference type="InterPro" id="IPR038120">
    <property type="entry name" value="Rpb1_funnel_sf"/>
</dbReference>
<dbReference type="SUPFAM" id="SSF64484">
    <property type="entry name" value="beta and beta-prime subunits of DNA dependent RNA-polymerase"/>
    <property type="match status" value="1"/>
</dbReference>
<dbReference type="PROSITE" id="PS50868">
    <property type="entry name" value="POST_SET"/>
    <property type="match status" value="1"/>
</dbReference>
<dbReference type="GO" id="GO:0006351">
    <property type="term" value="P:DNA-templated transcription"/>
    <property type="evidence" value="ECO:0007669"/>
    <property type="project" value="InterPro"/>
</dbReference>
<dbReference type="EMBL" id="LT906555">
    <property type="protein sequence ID" value="SNW63047.1"/>
    <property type="molecule type" value="Genomic_DNA"/>
</dbReference>
<dbReference type="InterPro" id="IPR003616">
    <property type="entry name" value="Post-SET_dom"/>
</dbReference>
<dbReference type="InterPro" id="IPR007080">
    <property type="entry name" value="RNA_pol_Rpb1_1"/>
</dbReference>
<evidence type="ECO:0000256" key="4">
    <source>
        <dbReference type="ARBA" id="ARBA00023163"/>
    </source>
</evidence>
<dbReference type="Gene3D" id="1.10.132.30">
    <property type="match status" value="1"/>
</dbReference>
<dbReference type="InterPro" id="IPR007066">
    <property type="entry name" value="RNA_pol_Rpb1_3"/>
</dbReference>
<dbReference type="InterPro" id="IPR045867">
    <property type="entry name" value="DNA-dir_RpoC_beta_prime"/>
</dbReference>
<evidence type="ECO:0000313" key="9">
    <source>
        <dbReference type="Proteomes" id="UP000236316"/>
    </source>
</evidence>
<keyword evidence="9" id="KW-1185">Reference proteome</keyword>
<organism evidence="8">
    <name type="scientific">Orpheovirus IHUMI-LCC2</name>
    <dbReference type="NCBI Taxonomy" id="2023057"/>
    <lineage>
        <taxon>Viruses</taxon>
        <taxon>Varidnaviria</taxon>
        <taxon>Bamfordvirae</taxon>
        <taxon>Nucleocytoviricota</taxon>
        <taxon>Megaviricetes</taxon>
        <taxon>Pimascovirales</taxon>
        <taxon>Ocovirineae</taxon>
        <taxon>Orpheoviridae</taxon>
        <taxon>Alphaorpheovirus</taxon>
        <taxon>Alphaorpheovirus massiliense</taxon>
    </lineage>
</organism>
<protein>
    <recommendedName>
        <fullName evidence="6">DNA-directed RNA polymerase subunit</fullName>
        <ecNumber evidence="6">2.7.7.6</ecNumber>
    </recommendedName>
</protein>
<dbReference type="Proteomes" id="UP000236316">
    <property type="component" value="Segment"/>
</dbReference>
<evidence type="ECO:0000313" key="8">
    <source>
        <dbReference type="EMBL" id="SNW63047.1"/>
    </source>
</evidence>
<dbReference type="Gene3D" id="3.30.1490.180">
    <property type="entry name" value="RNA polymerase ii"/>
    <property type="match status" value="1"/>
</dbReference>
<name>A0A2I2L692_9VIRU</name>
<accession>A0A2I2L692</accession>
<proteinExistence type="inferred from homology"/>
<dbReference type="Pfam" id="PF04997">
    <property type="entry name" value="RNA_pol_Rpb1_1"/>
    <property type="match status" value="1"/>
</dbReference>
<keyword evidence="3 6" id="KW-0548">Nucleotidyltransferase</keyword>
<dbReference type="Gene3D" id="6.10.250.2940">
    <property type="match status" value="1"/>
</dbReference>
<evidence type="ECO:0000256" key="1">
    <source>
        <dbReference type="ARBA" id="ARBA00022478"/>
    </source>
</evidence>
<dbReference type="InterPro" id="IPR006592">
    <property type="entry name" value="RNA_pol_N"/>
</dbReference>
<dbReference type="PANTHER" id="PTHR19376:SF32">
    <property type="entry name" value="DNA-DIRECTED RNA POLYMERASE III SUBUNIT RPC1"/>
    <property type="match status" value="1"/>
</dbReference>
<dbReference type="Pfam" id="PF05000">
    <property type="entry name" value="RNA_pol_Rpb1_4"/>
    <property type="match status" value="1"/>
</dbReference>
<gene>
    <name evidence="8" type="ORF">ORPV_1143</name>
</gene>
<evidence type="ECO:0000259" key="7">
    <source>
        <dbReference type="PROSITE" id="PS50868"/>
    </source>
</evidence>
<feature type="domain" description="Post-SET" evidence="7">
    <location>
        <begin position="148"/>
        <end position="164"/>
    </location>
</feature>
<dbReference type="Gene3D" id="6.20.50.80">
    <property type="match status" value="1"/>
</dbReference>
<dbReference type="GO" id="GO:0003899">
    <property type="term" value="F:DNA-directed RNA polymerase activity"/>
    <property type="evidence" value="ECO:0007669"/>
    <property type="project" value="UniProtKB-EC"/>
</dbReference>
<dbReference type="GeneID" id="35381812"/>